<dbReference type="InterPro" id="IPR036514">
    <property type="entry name" value="SGNH_hydro_sf"/>
</dbReference>
<dbReference type="SUPFAM" id="SSF52266">
    <property type="entry name" value="SGNH hydrolase"/>
    <property type="match status" value="1"/>
</dbReference>
<dbReference type="PANTHER" id="PTHR43784:SF2">
    <property type="entry name" value="GDSL-LIKE LIPASE_ACYLHYDROLASE, PUTATIVE (AFU_ORTHOLOGUE AFUA_2G00820)-RELATED"/>
    <property type="match status" value="1"/>
</dbReference>
<organism evidence="3">
    <name type="scientific">Komagataeibacter xylinus</name>
    <name type="common">Gluconacetobacter xylinus</name>
    <dbReference type="NCBI Taxonomy" id="28448"/>
    <lineage>
        <taxon>Bacteria</taxon>
        <taxon>Pseudomonadati</taxon>
        <taxon>Pseudomonadota</taxon>
        <taxon>Alphaproteobacteria</taxon>
        <taxon>Acetobacterales</taxon>
        <taxon>Acetobacteraceae</taxon>
        <taxon>Komagataeibacter</taxon>
    </lineage>
</organism>
<dbReference type="InterPro" id="IPR013830">
    <property type="entry name" value="SGNH_hydro"/>
</dbReference>
<feature type="chain" id="PRO_5004338574" evidence="1">
    <location>
        <begin position="34"/>
        <end position="569"/>
    </location>
</feature>
<dbReference type="Pfam" id="PF13472">
    <property type="entry name" value="Lipase_GDSL_2"/>
    <property type="match status" value="1"/>
</dbReference>
<evidence type="ECO:0000256" key="1">
    <source>
        <dbReference type="SAM" id="SignalP"/>
    </source>
</evidence>
<proteinExistence type="predicted"/>
<reference evidence="3" key="2">
    <citation type="submission" date="1998-06" db="EMBL/GenBank/DDBJ databases">
        <title>Cloning of cellulose synthase genes from Acetobacter xylinum: Implication of the second type cellulose synthase.</title>
        <authorList>
            <person name="Umeda Y."/>
            <person name="Ishibashi M."/>
            <person name="Akiyama H."/>
            <person name="Onizuka T."/>
            <person name="Ikeuchi M."/>
            <person name="Inoue Y."/>
        </authorList>
    </citation>
    <scope>NUCLEOTIDE SEQUENCE</scope>
    <source>
        <strain evidence="3">JCM7664</strain>
    </source>
</reference>
<dbReference type="Gene3D" id="3.40.50.1110">
    <property type="entry name" value="SGNH hydrolase"/>
    <property type="match status" value="1"/>
</dbReference>
<name>Q9WX72_KOMXY</name>
<dbReference type="GO" id="GO:0016788">
    <property type="term" value="F:hydrolase activity, acting on ester bonds"/>
    <property type="evidence" value="ECO:0007669"/>
    <property type="project" value="UniProtKB-ARBA"/>
</dbReference>
<evidence type="ECO:0000313" key="3">
    <source>
        <dbReference type="EMBL" id="BAA77597.1"/>
    </source>
</evidence>
<accession>Q9WX72</accession>
<feature type="domain" description="SGNH hydrolase-type esterase" evidence="2">
    <location>
        <begin position="393"/>
        <end position="554"/>
    </location>
</feature>
<feature type="signal peptide" evidence="1">
    <location>
        <begin position="1"/>
        <end position="33"/>
    </location>
</feature>
<gene>
    <name evidence="3" type="primary">ORF569</name>
</gene>
<keyword evidence="1" id="KW-0732">Signal</keyword>
<evidence type="ECO:0000259" key="2">
    <source>
        <dbReference type="Pfam" id="PF13472"/>
    </source>
</evidence>
<dbReference type="AlphaFoldDB" id="Q9WX72"/>
<reference evidence="3" key="1">
    <citation type="book" date="1998" name="Advances in Chemical Conversions for Mitigating Carbon Dioxide, vol. 114" publisher="Elsevier Science" city="Amsterdam">
        <title>Conversion of CO2 into cellulose by gene manipulation of microalgae: Cloning of cellulose synthase genes from Acetobacter xylinum.</title>
        <editorList>
            <person name="Inui T."/>
            <person name="Anpo M."/>
            <person name="Izui K."/>
            <person name="Yanagida S."/>
            <person name="Yamaguchi T."/>
        </editorList>
        <authorList>
            <person name="Umeda Y."/>
            <person name="Hirano A."/>
            <person name="Hon-nami K."/>
            <person name="Kunito S."/>
            <person name="Akiyama H."/>
            <person name="Onizuka T."/>
            <person name="Ikeuchi M."/>
            <person name="Inoue Y."/>
        </authorList>
    </citation>
    <scope>NUCLEOTIDE SEQUENCE</scope>
    <source>
        <strain evidence="3">JCM7664</strain>
    </source>
</reference>
<dbReference type="InterPro" id="IPR053140">
    <property type="entry name" value="GDSL_Rv0518-like"/>
</dbReference>
<dbReference type="EMBL" id="AB015803">
    <property type="protein sequence ID" value="BAA77597.1"/>
    <property type="molecule type" value="Genomic_DNA"/>
</dbReference>
<protein>
    <submittedName>
        <fullName evidence="3">ORF569 protein</fullName>
    </submittedName>
</protein>
<sequence>MSRHFREQHDMTLRRQAFVLMAAMAAGTATAHAAGCPVDAGGDTVCVPAADTTAGGLDRPPRADDDARRGYAAGDLWQAGGQAWRAVSVADGAARWARVPARLPGDAFGGHTVFAGGPVRLVSGYVGPALDIGTTVAGRTVTTTLAIGGDGRLDTAALRRALSARDRGSFATVLRVYDQSGHGNHITATPGRHVVHIGEIRIAGHETLSWGEDNGPGGFVLPDGVKVASDGFFFGTTGTYASANSGNAAVPVPVLLGQAGSGREFKAFMGSYSLDGFVHVADPRSPDQRTGLVVTSSPAAFGVAAGPGGYVLQSGNARATLPGALPGGTLAGGYIGYNVDGGPWFAQGRNTGQWTGIVIAGHAPTPDEVQAFAVAGAVADDAMPQLRDVLVTIGDSRTEGFVVPDGRNWPYLMQRFARYRSYNLAVSGATTRHMLGMLPAAEAVARGGARRLAVVFGGYNDHLPGNHIPTDETVRNLATITGRLKQAGYTVALIEEAQTTGAPRAAIHDAIARGILAPDIALDPFAPGLPLANVLDTTRWNPDTTHPNQAGHEIMAEFVWQHIRPILNK</sequence>
<dbReference type="CDD" id="cd00229">
    <property type="entry name" value="SGNH_hydrolase"/>
    <property type="match status" value="1"/>
</dbReference>
<dbReference type="PANTHER" id="PTHR43784">
    <property type="entry name" value="GDSL-LIKE LIPASE/ACYLHYDROLASE, PUTATIVE (AFU_ORTHOLOGUE AFUA_2G00820)-RELATED"/>
    <property type="match status" value="1"/>
</dbReference>